<dbReference type="InterPro" id="IPR050628">
    <property type="entry name" value="SNF2_RAD54_helicase_TF"/>
</dbReference>
<proteinExistence type="predicted"/>
<evidence type="ECO:0000313" key="7">
    <source>
        <dbReference type="Proteomes" id="UP000829364"/>
    </source>
</evidence>
<name>A0A9Q8V9F4_9HYPO</name>
<dbReference type="GO" id="GO:0005634">
    <property type="term" value="C:nucleus"/>
    <property type="evidence" value="ECO:0007669"/>
    <property type="project" value="TreeGrafter"/>
</dbReference>
<dbReference type="GeneID" id="72065166"/>
<accession>A0A9Q8V9F4</accession>
<dbReference type="Pfam" id="PF00176">
    <property type="entry name" value="SNF2-rel_dom"/>
    <property type="match status" value="1"/>
</dbReference>
<keyword evidence="2" id="KW-0378">Hydrolase</keyword>
<keyword evidence="3" id="KW-0347">Helicase</keyword>
<evidence type="ECO:0000313" key="6">
    <source>
        <dbReference type="EMBL" id="UNI16804.1"/>
    </source>
</evidence>
<feature type="domain" description="Helicase ATP-binding" evidence="5">
    <location>
        <begin position="79"/>
        <end position="272"/>
    </location>
</feature>
<dbReference type="RefSeq" id="XP_047840285.1">
    <property type="nucleotide sequence ID" value="XM_047984311.1"/>
</dbReference>
<keyword evidence="1" id="KW-0547">Nucleotide-binding</keyword>
<evidence type="ECO:0000256" key="2">
    <source>
        <dbReference type="ARBA" id="ARBA00022801"/>
    </source>
</evidence>
<dbReference type="AlphaFoldDB" id="A0A9Q8V9F4"/>
<organism evidence="6 7">
    <name type="scientific">Purpureocillium takamizusanense</name>
    <dbReference type="NCBI Taxonomy" id="2060973"/>
    <lineage>
        <taxon>Eukaryota</taxon>
        <taxon>Fungi</taxon>
        <taxon>Dikarya</taxon>
        <taxon>Ascomycota</taxon>
        <taxon>Pezizomycotina</taxon>
        <taxon>Sordariomycetes</taxon>
        <taxon>Hypocreomycetidae</taxon>
        <taxon>Hypocreales</taxon>
        <taxon>Ophiocordycipitaceae</taxon>
        <taxon>Purpureocillium</taxon>
    </lineage>
</organism>
<reference evidence="6" key="1">
    <citation type="submission" date="2021-11" db="EMBL/GenBank/DDBJ databases">
        <title>Purpureocillium_takamizusanense_genome.</title>
        <authorList>
            <person name="Nguyen N.-H."/>
        </authorList>
    </citation>
    <scope>NUCLEOTIDE SEQUENCE</scope>
    <source>
        <strain evidence="6">PT3</strain>
    </source>
</reference>
<evidence type="ECO:0000256" key="1">
    <source>
        <dbReference type="ARBA" id="ARBA00022741"/>
    </source>
</evidence>
<gene>
    <name evidence="6" type="ORF">JDV02_003206</name>
</gene>
<evidence type="ECO:0000256" key="3">
    <source>
        <dbReference type="ARBA" id="ARBA00022806"/>
    </source>
</evidence>
<sequence>MPTISAASWKDQFKLIKKSIPEGADSRRTATQEVDLQYAVRTTFKRLIKAENGMWRHTRMRNTLYSYQITATAWMLDRERSQVAPSGGLLGDVMGLGKTVMTLTCMASNPPSKSDSKEFWRATLVVVPNQATAMQWKTEVETHMKKPGSIMVYNSKETIPNREMKKKRVIITTYNELRAQYPKAGTIKDIEKRYASNERALNRELERKKGIMFQVNWYRIVLDEAHAIKNLASRSTTVCCALKGKHRWALSGTPLSNSVEEFYPYLKFLRCHFTESLVSFKKTYMKGDGSNDNFEALVSMIMYRRTLKDTFLGHQLLDLPKSNICDIWVPLSKQEMILAREIVEYFDQKIRAIQAARRKVKRKRDLPEDREQANEEALWQYAKFTRLRQAASHAFNLDRFLREKVTLSTIQRLKQGLSTLGREVSILTQLLTTGGDTRCLSGYEKGIDLLQSLPEAVFGGIFDWHGLLDLIESEQSVKHITCSRCKLQTPPIRPVQLELVSVIAHVWRSTRKDVNMSQYAVPTLLLRRMLHCRVARKRSDQPTSGSREPGILGYFYHQPARWRNMQ</sequence>
<dbReference type="PANTHER" id="PTHR45626">
    <property type="entry name" value="TRANSCRIPTION TERMINATION FACTOR 2-RELATED"/>
    <property type="match status" value="1"/>
</dbReference>
<keyword evidence="7" id="KW-1185">Reference proteome</keyword>
<dbReference type="KEGG" id="ptkz:JDV02_003206"/>
<dbReference type="InterPro" id="IPR000330">
    <property type="entry name" value="SNF2_N"/>
</dbReference>
<dbReference type="GO" id="GO:0006281">
    <property type="term" value="P:DNA repair"/>
    <property type="evidence" value="ECO:0007669"/>
    <property type="project" value="TreeGrafter"/>
</dbReference>
<dbReference type="PANTHER" id="PTHR45626:SF17">
    <property type="entry name" value="HELICASE-LIKE TRANSCRIPTION FACTOR"/>
    <property type="match status" value="1"/>
</dbReference>
<dbReference type="Gene3D" id="3.40.50.10810">
    <property type="entry name" value="Tandem AAA-ATPase domain"/>
    <property type="match status" value="1"/>
</dbReference>
<dbReference type="InterPro" id="IPR038718">
    <property type="entry name" value="SNF2-like_sf"/>
</dbReference>
<dbReference type="GO" id="GO:0016787">
    <property type="term" value="F:hydrolase activity"/>
    <property type="evidence" value="ECO:0007669"/>
    <property type="project" value="UniProtKB-KW"/>
</dbReference>
<dbReference type="PROSITE" id="PS51192">
    <property type="entry name" value="HELICASE_ATP_BIND_1"/>
    <property type="match status" value="1"/>
</dbReference>
<dbReference type="GO" id="GO:0008094">
    <property type="term" value="F:ATP-dependent activity, acting on DNA"/>
    <property type="evidence" value="ECO:0007669"/>
    <property type="project" value="TreeGrafter"/>
</dbReference>
<dbReference type="CDD" id="cd18008">
    <property type="entry name" value="DEXDc_SHPRH-like"/>
    <property type="match status" value="1"/>
</dbReference>
<dbReference type="SMART" id="SM00487">
    <property type="entry name" value="DEXDc"/>
    <property type="match status" value="1"/>
</dbReference>
<dbReference type="SUPFAM" id="SSF52540">
    <property type="entry name" value="P-loop containing nucleoside triphosphate hydrolases"/>
    <property type="match status" value="1"/>
</dbReference>
<keyword evidence="4" id="KW-0067">ATP-binding</keyword>
<dbReference type="GO" id="GO:0004386">
    <property type="term" value="F:helicase activity"/>
    <property type="evidence" value="ECO:0007669"/>
    <property type="project" value="UniProtKB-KW"/>
</dbReference>
<evidence type="ECO:0000259" key="5">
    <source>
        <dbReference type="PROSITE" id="PS51192"/>
    </source>
</evidence>
<protein>
    <recommendedName>
        <fullName evidence="5">Helicase ATP-binding domain-containing protein</fullName>
    </recommendedName>
</protein>
<dbReference type="Proteomes" id="UP000829364">
    <property type="component" value="Chromosome 2"/>
</dbReference>
<dbReference type="EMBL" id="CP086355">
    <property type="protein sequence ID" value="UNI16804.1"/>
    <property type="molecule type" value="Genomic_DNA"/>
</dbReference>
<evidence type="ECO:0000256" key="4">
    <source>
        <dbReference type="ARBA" id="ARBA00022840"/>
    </source>
</evidence>
<dbReference type="GO" id="GO:0005524">
    <property type="term" value="F:ATP binding"/>
    <property type="evidence" value="ECO:0007669"/>
    <property type="project" value="UniProtKB-KW"/>
</dbReference>
<dbReference type="OrthoDB" id="448448at2759"/>
<dbReference type="InterPro" id="IPR027417">
    <property type="entry name" value="P-loop_NTPase"/>
</dbReference>
<dbReference type="InterPro" id="IPR014001">
    <property type="entry name" value="Helicase_ATP-bd"/>
</dbReference>